<dbReference type="PANTHER" id="PTHR36800">
    <property type="entry name" value="POLYAMINE-MODULATED FACTOR 1-BINDING PROTEIN"/>
    <property type="match status" value="1"/>
</dbReference>
<reference evidence="2" key="1">
    <citation type="journal article" date="2019" name="Science">
        <title>Mutation of a bHLH transcription factor allowed almond domestication.</title>
        <authorList>
            <person name="Sanchez-Perez R."/>
            <person name="Pavan S."/>
            <person name="Mazzeo R."/>
            <person name="Moldovan C."/>
            <person name="Aiese Cigliano R."/>
            <person name="Del Cueto J."/>
            <person name="Ricciardi F."/>
            <person name="Lotti C."/>
            <person name="Ricciardi L."/>
            <person name="Dicenta F."/>
            <person name="Lopez-Marques R.L."/>
            <person name="Lindberg Moller B."/>
        </authorList>
    </citation>
    <scope>NUCLEOTIDE SEQUENCE</scope>
</reference>
<feature type="coiled-coil region" evidence="1">
    <location>
        <begin position="164"/>
        <end position="212"/>
    </location>
</feature>
<evidence type="ECO:0000256" key="1">
    <source>
        <dbReference type="SAM" id="Coils"/>
    </source>
</evidence>
<evidence type="ECO:0000313" key="2">
    <source>
        <dbReference type="EMBL" id="BBG95423.1"/>
    </source>
</evidence>
<dbReference type="PANTHER" id="PTHR36800:SF1">
    <property type="entry name" value="POLYAMINE-MODULATED FACTOR 1-BINDING PROTEIN"/>
    <property type="match status" value="1"/>
</dbReference>
<organism evidence="2">
    <name type="scientific">Prunus dulcis</name>
    <name type="common">Almond</name>
    <name type="synonym">Amygdalus dulcis</name>
    <dbReference type="NCBI Taxonomy" id="3755"/>
    <lineage>
        <taxon>Eukaryota</taxon>
        <taxon>Viridiplantae</taxon>
        <taxon>Streptophyta</taxon>
        <taxon>Embryophyta</taxon>
        <taxon>Tracheophyta</taxon>
        <taxon>Spermatophyta</taxon>
        <taxon>Magnoliopsida</taxon>
        <taxon>eudicotyledons</taxon>
        <taxon>Gunneridae</taxon>
        <taxon>Pentapetalae</taxon>
        <taxon>rosids</taxon>
        <taxon>fabids</taxon>
        <taxon>Rosales</taxon>
        <taxon>Rosaceae</taxon>
        <taxon>Amygdaloideae</taxon>
        <taxon>Amygdaleae</taxon>
        <taxon>Prunus</taxon>
    </lineage>
</organism>
<keyword evidence="1" id="KW-0175">Coiled coil</keyword>
<proteinExistence type="predicted"/>
<dbReference type="EMBL" id="AP019297">
    <property type="protein sequence ID" value="BBG95423.1"/>
    <property type="molecule type" value="Genomic_DNA"/>
</dbReference>
<protein>
    <submittedName>
        <fullName evidence="2">Uncharacterized protein</fullName>
    </submittedName>
</protein>
<sequence length="214" mass="24201">MVNVLSTEKDLADVQAKLGGELRKIEFLTPLQVFRITNILAKEHDLLRVFFTMTDEEKKDYLRSSPIPKLSDSLLSPLLIRKHALKSCNYNLLKSHLNTPALAFAKLKITHTNPLIYCSMASSSPSQPDLQLQLQPETESQMSSIVYEISQEVQGAMENMLKMMSEIDENSAGITEEIEKCKEQSLEKKRGLEEAKEQVEKAAYAVLEMLNNRA</sequence>
<name>A0A4Y1QU53_PRUDU</name>
<dbReference type="AlphaFoldDB" id="A0A4Y1QU53"/>
<gene>
    <name evidence="2" type="ORF">Prudu_003964</name>
</gene>
<accession>A0A4Y1QU53</accession>